<dbReference type="GO" id="GO:0003677">
    <property type="term" value="F:DNA binding"/>
    <property type="evidence" value="ECO:0007669"/>
    <property type="project" value="UniProtKB-UniRule"/>
</dbReference>
<dbReference type="GO" id="GO:0009381">
    <property type="term" value="F:excinuclease ABC activity"/>
    <property type="evidence" value="ECO:0007669"/>
    <property type="project" value="UniProtKB-UniRule"/>
</dbReference>
<comment type="caution">
    <text evidence="17">The sequence shown here is derived from an EMBL/GenBank/DDBJ whole genome shotgun (WGS) entry which is preliminary data.</text>
</comment>
<dbReference type="Pfam" id="PF02151">
    <property type="entry name" value="UVR"/>
    <property type="match status" value="1"/>
</dbReference>
<dbReference type="NCBIfam" id="NF003673">
    <property type="entry name" value="PRK05298.1"/>
    <property type="match status" value="1"/>
</dbReference>
<keyword evidence="9 12" id="KW-0234">DNA repair</keyword>
<dbReference type="CDD" id="cd18790">
    <property type="entry name" value="SF2_C_UvrB"/>
    <property type="match status" value="1"/>
</dbReference>
<proteinExistence type="inferred from homology"/>
<dbReference type="GO" id="GO:0009380">
    <property type="term" value="C:excinuclease repair complex"/>
    <property type="evidence" value="ECO:0007669"/>
    <property type="project" value="InterPro"/>
</dbReference>
<dbReference type="SUPFAM" id="SSF52540">
    <property type="entry name" value="P-loop containing nucleoside triphosphate hydrolases"/>
    <property type="match status" value="2"/>
</dbReference>
<dbReference type="InterPro" id="IPR001650">
    <property type="entry name" value="Helicase_C-like"/>
</dbReference>
<dbReference type="SUPFAM" id="SSF46600">
    <property type="entry name" value="C-terminal UvrC-binding domain of UvrB"/>
    <property type="match status" value="1"/>
</dbReference>
<comment type="similarity">
    <text evidence="2 12 13">Belongs to the UvrB family.</text>
</comment>
<dbReference type="SMART" id="SM00490">
    <property type="entry name" value="HELICc"/>
    <property type="match status" value="1"/>
</dbReference>
<evidence type="ECO:0000256" key="3">
    <source>
        <dbReference type="ARBA" id="ARBA00022490"/>
    </source>
</evidence>
<dbReference type="Gene3D" id="4.10.860.10">
    <property type="entry name" value="UVR domain"/>
    <property type="match status" value="1"/>
</dbReference>
<organism evidence="17 18">
    <name type="scientific">candidate division WOR_3 bacterium SM23_60</name>
    <dbReference type="NCBI Taxonomy" id="1703780"/>
    <lineage>
        <taxon>Bacteria</taxon>
        <taxon>Bacteria division WOR-3</taxon>
    </lineage>
</organism>
<keyword evidence="8 12" id="KW-0267">Excision nuclease</keyword>
<dbReference type="HAMAP" id="MF_00204">
    <property type="entry name" value="UvrB"/>
    <property type="match status" value="1"/>
</dbReference>
<dbReference type="Pfam" id="PF04851">
    <property type="entry name" value="ResIII"/>
    <property type="match status" value="1"/>
</dbReference>
<dbReference type="InterPro" id="IPR001943">
    <property type="entry name" value="UVR_dom"/>
</dbReference>
<evidence type="ECO:0000256" key="5">
    <source>
        <dbReference type="ARBA" id="ARBA00022763"/>
    </source>
</evidence>
<keyword evidence="3 12" id="KW-0963">Cytoplasm</keyword>
<keyword evidence="6 12" id="KW-0228">DNA excision</keyword>
<dbReference type="PROSITE" id="PS51192">
    <property type="entry name" value="HELICASE_ATP_BIND_1"/>
    <property type="match status" value="1"/>
</dbReference>
<feature type="domain" description="UVR" evidence="14">
    <location>
        <begin position="613"/>
        <end position="648"/>
    </location>
</feature>
<gene>
    <name evidence="12" type="primary">uvrB</name>
    <name evidence="17" type="ORF">AMJ87_05885</name>
</gene>
<keyword evidence="12 13" id="KW-0742">SOS response</keyword>
<dbReference type="Pfam" id="PF17757">
    <property type="entry name" value="UvrB_inter"/>
    <property type="match status" value="1"/>
</dbReference>
<evidence type="ECO:0000256" key="1">
    <source>
        <dbReference type="ARBA" id="ARBA00004496"/>
    </source>
</evidence>
<dbReference type="InterPro" id="IPR027417">
    <property type="entry name" value="P-loop_NTPase"/>
</dbReference>
<keyword evidence="7 12" id="KW-0067">ATP-binding</keyword>
<keyword evidence="4 12" id="KW-0547">Nucleotide-binding</keyword>
<dbReference type="InterPro" id="IPR004807">
    <property type="entry name" value="UvrB"/>
</dbReference>
<comment type="subunit">
    <text evidence="10 12 13">Forms a heterotetramer with UvrA during the search for lesions. Interacts with UvrC in an incision complex.</text>
</comment>
<evidence type="ECO:0000256" key="6">
    <source>
        <dbReference type="ARBA" id="ARBA00022769"/>
    </source>
</evidence>
<feature type="domain" description="Helicase ATP-binding" evidence="15">
    <location>
        <begin position="24"/>
        <end position="181"/>
    </location>
</feature>
<dbReference type="CDD" id="cd17916">
    <property type="entry name" value="DEXHc_UvrB"/>
    <property type="match status" value="1"/>
</dbReference>
<evidence type="ECO:0000256" key="8">
    <source>
        <dbReference type="ARBA" id="ARBA00022881"/>
    </source>
</evidence>
<dbReference type="InterPro" id="IPR024759">
    <property type="entry name" value="UvrB_YAD/RRR_dom"/>
</dbReference>
<evidence type="ECO:0000256" key="11">
    <source>
        <dbReference type="ARBA" id="ARBA00029504"/>
    </source>
</evidence>
<dbReference type="NCBIfam" id="TIGR00631">
    <property type="entry name" value="uvrb"/>
    <property type="match status" value="1"/>
</dbReference>
<comment type="function">
    <text evidence="12">The UvrABC repair system catalyzes the recognition and processing of DNA lesions. A damage recognition complex composed of 2 UvrA and 2 UvrB subunits scans DNA for abnormalities. Upon binding of the UvrA(2)B(2) complex to a putative damaged site, the DNA wraps around one UvrB monomer. DNA wrap is dependent on ATP binding by UvrB and probably causes local melting of the DNA helix, facilitating insertion of UvrB beta-hairpin between the DNA strands. Then UvrB probes one DNA strand for the presence of a lesion. If a lesion is found the UvrA subunits dissociate and the UvrB-DNA preincision complex is formed. This complex is subsequently bound by UvrC and the second UvrB is released. If no lesion is found, the DNA wraps around the other UvrB subunit that will check the other stand for damage.</text>
</comment>
<reference evidence="17 18" key="1">
    <citation type="journal article" date="2015" name="Microbiome">
        <title>Genomic resolution of linkages in carbon, nitrogen, and sulfur cycling among widespread estuary sediment bacteria.</title>
        <authorList>
            <person name="Baker B.J."/>
            <person name="Lazar C.S."/>
            <person name="Teske A.P."/>
            <person name="Dick G.J."/>
        </authorList>
    </citation>
    <scope>NUCLEOTIDE SEQUENCE [LARGE SCALE GENOMIC DNA]</scope>
    <source>
        <strain evidence="17">SM23_60</strain>
    </source>
</reference>
<dbReference type="GO" id="GO:0005737">
    <property type="term" value="C:cytoplasm"/>
    <property type="evidence" value="ECO:0007669"/>
    <property type="project" value="UniProtKB-SubCell"/>
</dbReference>
<feature type="binding site" evidence="12">
    <location>
        <begin position="37"/>
        <end position="44"/>
    </location>
    <ligand>
        <name>ATP</name>
        <dbReference type="ChEBI" id="CHEBI:30616"/>
    </ligand>
</feature>
<feature type="domain" description="Helicase C-terminal" evidence="16">
    <location>
        <begin position="428"/>
        <end position="581"/>
    </location>
</feature>
<feature type="short sequence motif" description="Beta-hairpin" evidence="12">
    <location>
        <begin position="90"/>
        <end position="113"/>
    </location>
</feature>
<evidence type="ECO:0000313" key="17">
    <source>
        <dbReference type="EMBL" id="KPK72058.1"/>
    </source>
</evidence>
<evidence type="ECO:0000259" key="16">
    <source>
        <dbReference type="PROSITE" id="PS51194"/>
    </source>
</evidence>
<dbReference type="InterPro" id="IPR006935">
    <property type="entry name" value="Helicase/UvrB_N"/>
</dbReference>
<evidence type="ECO:0000256" key="7">
    <source>
        <dbReference type="ARBA" id="ARBA00022840"/>
    </source>
</evidence>
<name>A0A0S8GK55_UNCW3</name>
<dbReference type="Pfam" id="PF12344">
    <property type="entry name" value="UvrB"/>
    <property type="match status" value="1"/>
</dbReference>
<keyword evidence="5 12" id="KW-0227">DNA damage</keyword>
<dbReference type="Gene3D" id="3.40.50.300">
    <property type="entry name" value="P-loop containing nucleotide triphosphate hydrolases"/>
    <property type="match status" value="3"/>
</dbReference>
<evidence type="ECO:0000256" key="10">
    <source>
        <dbReference type="ARBA" id="ARBA00026033"/>
    </source>
</evidence>
<dbReference type="InterPro" id="IPR041471">
    <property type="entry name" value="UvrB_inter"/>
</dbReference>
<dbReference type="Pfam" id="PF00271">
    <property type="entry name" value="Helicase_C"/>
    <property type="match status" value="1"/>
</dbReference>
<sequence length="665" mass="76212">MNLKLRSPFVPTGDQPEAIRDLVNGIKQGNTFQTLLGVTGSGKTFTVANVLEAVQKPTLIISHNKTLAAQLYGEFKQFFPDNAVEYFISYYDYYQPEAYVPETDLYIEKDASINEEIERLRLRATSSLLTRRDVIIVASVSCIYNIGSPDEVKELVVYLKKGETYDRDSLCSSLVGIQYSRNDIEFARGTFRVRGDTVDIHPADEQHGIRVELFDDTVDKILIFDPTTGHVQEELDTIVIFPAKHFITTQPRIEEAVKSIKKELQERLALFRTQNKLLEAQRLEQRTKFDIEMLVELGYCSGIENYSMHLSGRTPGQRPFCLIDYFPDDFLLVIDESHVTIPQLNGMYEGDHSRKLTLVDYGFRLPSALENRPLKFQEFLGLVNQAICISATPGQWEIERSRHRIVEQIVRPTGIVDPKVTVKPAKHQVDDLIAEIQNRVRNRERVLVTTLTKRMAEDLAQYLNELDIKVKYLHSEIDALQRVEILRGLRLGEFDVLVGINLLREGLDLPEVALVAILDADREGFLRSERSLIQTAGRAARNVRSEVILYADEITDSMRRAIQEMARRRNKQIEYNKKHNITPQSITKTQDEIIKATSVADSLRRSSREDITMEELGALYTEMAEAVSVLEFERAAEIRDKIQSIKRRLEMKRGRKHQAKKHSSQ</sequence>
<comment type="domain">
    <text evidence="12">The beta-hairpin motif is involved in DNA binding.</text>
</comment>
<evidence type="ECO:0000256" key="13">
    <source>
        <dbReference type="RuleBase" id="RU003587"/>
    </source>
</evidence>
<dbReference type="EMBL" id="LJUO01000043">
    <property type="protein sequence ID" value="KPK72058.1"/>
    <property type="molecule type" value="Genomic_DNA"/>
</dbReference>
<evidence type="ECO:0000256" key="12">
    <source>
        <dbReference type="HAMAP-Rule" id="MF_00204"/>
    </source>
</evidence>
<dbReference type="AlphaFoldDB" id="A0A0S8GK55"/>
<comment type="subcellular location">
    <subcellularLocation>
        <location evidence="1 12 13">Cytoplasm</location>
    </subcellularLocation>
</comment>
<protein>
    <recommendedName>
        <fullName evidence="11 12">UvrABC system protein B</fullName>
        <shortName evidence="12">Protein UvrB</shortName>
    </recommendedName>
    <alternativeName>
        <fullName evidence="12">Excinuclease ABC subunit B</fullName>
    </alternativeName>
</protein>
<dbReference type="GO" id="GO:0006289">
    <property type="term" value="P:nucleotide-excision repair"/>
    <property type="evidence" value="ECO:0007669"/>
    <property type="project" value="UniProtKB-UniRule"/>
</dbReference>
<evidence type="ECO:0000256" key="2">
    <source>
        <dbReference type="ARBA" id="ARBA00008533"/>
    </source>
</evidence>
<dbReference type="InterPro" id="IPR014001">
    <property type="entry name" value="Helicase_ATP-bd"/>
</dbReference>
<evidence type="ECO:0000256" key="9">
    <source>
        <dbReference type="ARBA" id="ARBA00023204"/>
    </source>
</evidence>
<dbReference type="Proteomes" id="UP000051096">
    <property type="component" value="Unassembled WGS sequence"/>
</dbReference>
<dbReference type="PATRIC" id="fig|1703780.3.peg.2604"/>
<dbReference type="PROSITE" id="PS51194">
    <property type="entry name" value="HELICASE_CTER"/>
    <property type="match status" value="1"/>
</dbReference>
<dbReference type="GO" id="GO:0009432">
    <property type="term" value="P:SOS response"/>
    <property type="evidence" value="ECO:0007669"/>
    <property type="project" value="UniProtKB-UniRule"/>
</dbReference>
<dbReference type="PANTHER" id="PTHR24029">
    <property type="entry name" value="UVRABC SYSTEM PROTEIN B"/>
    <property type="match status" value="1"/>
</dbReference>
<accession>A0A0S8GK55</accession>
<evidence type="ECO:0000259" key="14">
    <source>
        <dbReference type="PROSITE" id="PS50151"/>
    </source>
</evidence>
<dbReference type="GO" id="GO:0016887">
    <property type="term" value="F:ATP hydrolysis activity"/>
    <property type="evidence" value="ECO:0007669"/>
    <property type="project" value="InterPro"/>
</dbReference>
<evidence type="ECO:0000256" key="4">
    <source>
        <dbReference type="ARBA" id="ARBA00022741"/>
    </source>
</evidence>
<dbReference type="GO" id="GO:0005524">
    <property type="term" value="F:ATP binding"/>
    <property type="evidence" value="ECO:0007669"/>
    <property type="project" value="UniProtKB-UniRule"/>
</dbReference>
<evidence type="ECO:0000259" key="15">
    <source>
        <dbReference type="PROSITE" id="PS51192"/>
    </source>
</evidence>
<dbReference type="PROSITE" id="PS50151">
    <property type="entry name" value="UVR"/>
    <property type="match status" value="1"/>
</dbReference>
<dbReference type="PANTHER" id="PTHR24029:SF0">
    <property type="entry name" value="UVRABC SYSTEM PROTEIN B"/>
    <property type="match status" value="1"/>
</dbReference>
<dbReference type="SMART" id="SM00487">
    <property type="entry name" value="DEXDc"/>
    <property type="match status" value="1"/>
</dbReference>
<dbReference type="InterPro" id="IPR036876">
    <property type="entry name" value="UVR_dom_sf"/>
</dbReference>
<evidence type="ECO:0000313" key="18">
    <source>
        <dbReference type="Proteomes" id="UP000051096"/>
    </source>
</evidence>